<dbReference type="InterPro" id="IPR037464">
    <property type="entry name" value="Taspase1"/>
</dbReference>
<protein>
    <submittedName>
        <fullName evidence="3">Asparaginase</fullName>
    </submittedName>
</protein>
<dbReference type="CDD" id="cd04514">
    <property type="entry name" value="Taspase1_like"/>
    <property type="match status" value="1"/>
</dbReference>
<dbReference type="OrthoDB" id="77601at2759"/>
<accession>A0A5C3MGM4</accession>
<dbReference type="Pfam" id="PF01112">
    <property type="entry name" value="Asparaginase_2"/>
    <property type="match status" value="2"/>
</dbReference>
<dbReference type="InterPro" id="IPR029055">
    <property type="entry name" value="Ntn_hydrolases_N"/>
</dbReference>
<dbReference type="PANTHER" id="PTHR10188">
    <property type="entry name" value="L-ASPARAGINASE"/>
    <property type="match status" value="1"/>
</dbReference>
<name>A0A5C3MGM4_9AGAR</name>
<gene>
    <name evidence="3" type="ORF">BDQ12DRAFT_14026</name>
</gene>
<proteinExistence type="predicted"/>
<evidence type="ECO:0000313" key="3">
    <source>
        <dbReference type="EMBL" id="TFK44390.1"/>
    </source>
</evidence>
<sequence>MPAYVAVHGGAGVHSRKHEKEIKKALRDACTNALSAVRLTPTMTTGLAMVETAICALEDDPCLNAGYGSNLTLNGTVECDAAIMSGSSKDFGSIGAVAGVKNPIRLASLVLEHSRRPDRLGRLPPLTLASEGARAFAASHPDRVTLVTPESLITPGAQGNWKKWKERLDAPSPAVGEVTRTNGIKHVQDTVGAVVCADDGLAAGVSRYGILYFLVVGSYRISSGGILLKYPGRVGEAAVYGAGCWAEQKSTKIGMACSVSGAGEHVVRAMLARRTSEALVAAAAEGADVDPHEILRHALVEDFWKPANERGEPDPWAGVLLLITEENEEGGVSARLWCAFTSPSMAIAYASLECPKPKALILRRPEANSATAASSKEPQVFITALSL</sequence>
<dbReference type="AlphaFoldDB" id="A0A5C3MGM4"/>
<organism evidence="3 4">
    <name type="scientific">Crucibulum laeve</name>
    <dbReference type="NCBI Taxonomy" id="68775"/>
    <lineage>
        <taxon>Eukaryota</taxon>
        <taxon>Fungi</taxon>
        <taxon>Dikarya</taxon>
        <taxon>Basidiomycota</taxon>
        <taxon>Agaricomycotina</taxon>
        <taxon>Agaricomycetes</taxon>
        <taxon>Agaricomycetidae</taxon>
        <taxon>Agaricales</taxon>
        <taxon>Agaricineae</taxon>
        <taxon>Nidulariaceae</taxon>
        <taxon>Crucibulum</taxon>
    </lineage>
</organism>
<dbReference type="STRING" id="68775.A0A5C3MGM4"/>
<evidence type="ECO:0000313" key="4">
    <source>
        <dbReference type="Proteomes" id="UP000308652"/>
    </source>
</evidence>
<dbReference type="GO" id="GO:0051604">
    <property type="term" value="P:protein maturation"/>
    <property type="evidence" value="ECO:0007669"/>
    <property type="project" value="TreeGrafter"/>
</dbReference>
<evidence type="ECO:0000256" key="1">
    <source>
        <dbReference type="PIRSR" id="PIRSR600246-1"/>
    </source>
</evidence>
<dbReference type="GO" id="GO:0005737">
    <property type="term" value="C:cytoplasm"/>
    <property type="evidence" value="ECO:0007669"/>
    <property type="project" value="TreeGrafter"/>
</dbReference>
<reference evidence="3 4" key="1">
    <citation type="journal article" date="2019" name="Nat. Ecol. Evol.">
        <title>Megaphylogeny resolves global patterns of mushroom evolution.</title>
        <authorList>
            <person name="Varga T."/>
            <person name="Krizsan K."/>
            <person name="Foldi C."/>
            <person name="Dima B."/>
            <person name="Sanchez-Garcia M."/>
            <person name="Sanchez-Ramirez S."/>
            <person name="Szollosi G.J."/>
            <person name="Szarkandi J.G."/>
            <person name="Papp V."/>
            <person name="Albert L."/>
            <person name="Andreopoulos W."/>
            <person name="Angelini C."/>
            <person name="Antonin V."/>
            <person name="Barry K.W."/>
            <person name="Bougher N.L."/>
            <person name="Buchanan P."/>
            <person name="Buyck B."/>
            <person name="Bense V."/>
            <person name="Catcheside P."/>
            <person name="Chovatia M."/>
            <person name="Cooper J."/>
            <person name="Damon W."/>
            <person name="Desjardin D."/>
            <person name="Finy P."/>
            <person name="Geml J."/>
            <person name="Haridas S."/>
            <person name="Hughes K."/>
            <person name="Justo A."/>
            <person name="Karasinski D."/>
            <person name="Kautmanova I."/>
            <person name="Kiss B."/>
            <person name="Kocsube S."/>
            <person name="Kotiranta H."/>
            <person name="LaButti K.M."/>
            <person name="Lechner B.E."/>
            <person name="Liimatainen K."/>
            <person name="Lipzen A."/>
            <person name="Lukacs Z."/>
            <person name="Mihaltcheva S."/>
            <person name="Morgado L.N."/>
            <person name="Niskanen T."/>
            <person name="Noordeloos M.E."/>
            <person name="Ohm R.A."/>
            <person name="Ortiz-Santana B."/>
            <person name="Ovrebo C."/>
            <person name="Racz N."/>
            <person name="Riley R."/>
            <person name="Savchenko A."/>
            <person name="Shiryaev A."/>
            <person name="Soop K."/>
            <person name="Spirin V."/>
            <person name="Szebenyi C."/>
            <person name="Tomsovsky M."/>
            <person name="Tulloss R.E."/>
            <person name="Uehling J."/>
            <person name="Grigoriev I.V."/>
            <person name="Vagvolgyi C."/>
            <person name="Papp T."/>
            <person name="Martin F.M."/>
            <person name="Miettinen O."/>
            <person name="Hibbett D.S."/>
            <person name="Nagy L.G."/>
        </authorList>
    </citation>
    <scope>NUCLEOTIDE SEQUENCE [LARGE SCALE GENOMIC DNA]</scope>
    <source>
        <strain evidence="3 4">CBS 166.37</strain>
    </source>
</reference>
<dbReference type="Gene3D" id="3.60.20.30">
    <property type="entry name" value="(Glycosyl)asparaginase"/>
    <property type="match status" value="1"/>
</dbReference>
<dbReference type="SUPFAM" id="SSF56235">
    <property type="entry name" value="N-terminal nucleophile aminohydrolases (Ntn hydrolases)"/>
    <property type="match status" value="1"/>
</dbReference>
<feature type="site" description="Cleavage; by autolysis" evidence="2">
    <location>
        <begin position="189"/>
        <end position="190"/>
    </location>
</feature>
<feature type="active site" description="Nucleophile" evidence="1">
    <location>
        <position position="190"/>
    </location>
</feature>
<keyword evidence="4" id="KW-1185">Reference proteome</keyword>
<evidence type="ECO:0000256" key="2">
    <source>
        <dbReference type="PIRSR" id="PIRSR600246-3"/>
    </source>
</evidence>
<dbReference type="Proteomes" id="UP000308652">
    <property type="component" value="Unassembled WGS sequence"/>
</dbReference>
<dbReference type="GO" id="GO:0004298">
    <property type="term" value="F:threonine-type endopeptidase activity"/>
    <property type="evidence" value="ECO:0007669"/>
    <property type="project" value="InterPro"/>
</dbReference>
<dbReference type="PANTHER" id="PTHR10188:SF8">
    <property type="entry name" value="THREONINE ASPARTASE 1"/>
    <property type="match status" value="1"/>
</dbReference>
<dbReference type="InterPro" id="IPR000246">
    <property type="entry name" value="Peptidase_T2"/>
</dbReference>
<dbReference type="EMBL" id="ML213590">
    <property type="protein sequence ID" value="TFK44390.1"/>
    <property type="molecule type" value="Genomic_DNA"/>
</dbReference>